<protein>
    <submittedName>
        <fullName evidence="1">Uncharacterized protein</fullName>
    </submittedName>
</protein>
<accession>A0ABY9SD23</accession>
<reference evidence="1 2" key="1">
    <citation type="submission" date="2023-09" db="EMBL/GenBank/DDBJ databases">
        <title>Buttiauxella selenatireducens sp. nov., isolated from the rhizosphere of Cardamine hupingshanesis.</title>
        <authorList>
            <person name="Zhang S."/>
            <person name="Xu Z."/>
            <person name="Wang H."/>
            <person name="Guo Y."/>
        </authorList>
    </citation>
    <scope>NUCLEOTIDE SEQUENCE [LARGE SCALE GENOMIC DNA]</scope>
    <source>
        <strain evidence="1 2">R73</strain>
    </source>
</reference>
<gene>
    <name evidence="1" type="ORF">RHD99_05385</name>
</gene>
<dbReference type="EMBL" id="CP133838">
    <property type="protein sequence ID" value="WMY75393.1"/>
    <property type="molecule type" value="Genomic_DNA"/>
</dbReference>
<name>A0ABY9SD23_9ENTR</name>
<evidence type="ECO:0000313" key="2">
    <source>
        <dbReference type="Proteomes" id="UP001246690"/>
    </source>
</evidence>
<proteinExistence type="predicted"/>
<keyword evidence="2" id="KW-1185">Reference proteome</keyword>
<dbReference type="Proteomes" id="UP001246690">
    <property type="component" value="Chromosome"/>
</dbReference>
<dbReference type="RefSeq" id="WP_309877790.1">
    <property type="nucleotide sequence ID" value="NZ_CP133838.1"/>
</dbReference>
<organism evidence="1 2">
    <name type="scientific">Buttiauxella selenatireducens</name>
    <dbReference type="NCBI Taxonomy" id="3073902"/>
    <lineage>
        <taxon>Bacteria</taxon>
        <taxon>Pseudomonadati</taxon>
        <taxon>Pseudomonadota</taxon>
        <taxon>Gammaproteobacteria</taxon>
        <taxon>Enterobacterales</taxon>
        <taxon>Enterobacteriaceae</taxon>
        <taxon>Buttiauxella</taxon>
    </lineage>
</organism>
<sequence>MNNQNNSELTAAGRQFRDMMTSETAIIEIAKMISNLADKLDITTLALREKCKQYDELNQQVVNLAVENSTIKTMNDCLSEELRGYESDGAYDGPNMHKLWYSHADALPATSVMLASIQVMGVEKILSTEPAELLARMPAYRQMTVSEDNVRDVLNAIRITLKLRKGAAV</sequence>
<evidence type="ECO:0000313" key="1">
    <source>
        <dbReference type="EMBL" id="WMY75393.1"/>
    </source>
</evidence>